<evidence type="ECO:0000256" key="5">
    <source>
        <dbReference type="ARBA" id="ARBA00022729"/>
    </source>
</evidence>
<feature type="domain" description="TonB-dependent receptor plug" evidence="13">
    <location>
        <begin position="123"/>
        <end position="226"/>
    </location>
</feature>
<evidence type="ECO:0000256" key="11">
    <source>
        <dbReference type="RuleBase" id="RU003357"/>
    </source>
</evidence>
<evidence type="ECO:0000256" key="2">
    <source>
        <dbReference type="ARBA" id="ARBA00022448"/>
    </source>
</evidence>
<dbReference type="Gene3D" id="2.40.170.20">
    <property type="entry name" value="TonB-dependent receptor, beta-barrel domain"/>
    <property type="match status" value="1"/>
</dbReference>
<evidence type="ECO:0000313" key="14">
    <source>
        <dbReference type="EMBL" id="SBV91372.1"/>
    </source>
</evidence>
<evidence type="ECO:0000259" key="12">
    <source>
        <dbReference type="Pfam" id="PF00593"/>
    </source>
</evidence>
<keyword evidence="6 11" id="KW-0798">TonB box</keyword>
<dbReference type="GO" id="GO:0044718">
    <property type="term" value="P:siderophore transmembrane transport"/>
    <property type="evidence" value="ECO:0007669"/>
    <property type="project" value="TreeGrafter"/>
</dbReference>
<dbReference type="PANTHER" id="PTHR30069">
    <property type="entry name" value="TONB-DEPENDENT OUTER MEMBRANE RECEPTOR"/>
    <property type="match status" value="1"/>
</dbReference>
<dbReference type="Gene3D" id="2.170.130.10">
    <property type="entry name" value="TonB-dependent receptor, plug domain"/>
    <property type="match status" value="1"/>
</dbReference>
<dbReference type="EMBL" id="FLUL01000001">
    <property type="protein sequence ID" value="SBV91372.1"/>
    <property type="molecule type" value="Genomic_DNA"/>
</dbReference>
<evidence type="ECO:0000256" key="3">
    <source>
        <dbReference type="ARBA" id="ARBA00022452"/>
    </source>
</evidence>
<keyword evidence="3 10" id="KW-1134">Transmembrane beta strand</keyword>
<evidence type="ECO:0000256" key="7">
    <source>
        <dbReference type="ARBA" id="ARBA00023136"/>
    </source>
</evidence>
<comment type="similarity">
    <text evidence="10 11">Belongs to the TonB-dependent receptor family.</text>
</comment>
<dbReference type="Pfam" id="PF07715">
    <property type="entry name" value="Plug"/>
    <property type="match status" value="1"/>
</dbReference>
<evidence type="ECO:0000256" key="1">
    <source>
        <dbReference type="ARBA" id="ARBA00004571"/>
    </source>
</evidence>
<dbReference type="AlphaFoldDB" id="A0A212IW30"/>
<proteinExistence type="inferred from homology"/>
<dbReference type="SUPFAM" id="SSF49464">
    <property type="entry name" value="Carboxypeptidase regulatory domain-like"/>
    <property type="match status" value="1"/>
</dbReference>
<dbReference type="Pfam" id="PF00593">
    <property type="entry name" value="TonB_dep_Rec_b-barrel"/>
    <property type="match status" value="1"/>
</dbReference>
<dbReference type="Pfam" id="PF13715">
    <property type="entry name" value="CarbopepD_reg_2"/>
    <property type="match status" value="1"/>
</dbReference>
<accession>A0A212IW30</accession>
<dbReference type="RefSeq" id="WP_296946159.1">
    <property type="nucleotide sequence ID" value="NZ_LT599021.1"/>
</dbReference>
<dbReference type="Gene3D" id="2.60.40.1120">
    <property type="entry name" value="Carboxypeptidase-like, regulatory domain"/>
    <property type="match status" value="1"/>
</dbReference>
<dbReference type="GO" id="GO:0009279">
    <property type="term" value="C:cell outer membrane"/>
    <property type="evidence" value="ECO:0007669"/>
    <property type="project" value="UniProtKB-SubCell"/>
</dbReference>
<protein>
    <recommendedName>
        <fullName evidence="15">TonB-dependent receptor</fullName>
    </recommendedName>
</protein>
<keyword evidence="7 10" id="KW-0472">Membrane</keyword>
<dbReference type="InterPro" id="IPR000531">
    <property type="entry name" value="Beta-barrel_TonB"/>
</dbReference>
<reference evidence="14" key="1">
    <citation type="submission" date="2016-04" db="EMBL/GenBank/DDBJ databases">
        <authorList>
            <person name="Evans L.H."/>
            <person name="Alamgir A."/>
            <person name="Owens N."/>
            <person name="Weber N.D."/>
            <person name="Virtaneva K."/>
            <person name="Barbian K."/>
            <person name="Babar A."/>
            <person name="Rosenke K."/>
        </authorList>
    </citation>
    <scope>NUCLEOTIDE SEQUENCE</scope>
    <source>
        <strain evidence="14">86-2</strain>
    </source>
</reference>
<dbReference type="SUPFAM" id="SSF56935">
    <property type="entry name" value="Porins"/>
    <property type="match status" value="1"/>
</dbReference>
<evidence type="ECO:0000256" key="9">
    <source>
        <dbReference type="ARBA" id="ARBA00023237"/>
    </source>
</evidence>
<sequence length="804" mass="89459">MRTIYTFILFLFTVTSIFANVPIDSRTLAGKVTDGIDGAPLIGVSIYLPELKKGAISDENGNYSIANLPAIKTTIQVNYVGHQTIVETVDLKNTSTLDFVMKESNAEINEVVITALTSNSLIKRTPSPISYISKKELMQQSSSNIIDAIAKQPGIAQITTGNGISKPVVRGLGYNRVVVVNDGIRQEGQQWGDEHGIEIDAQSVNSVEILKGPASLIYGSDALAGVINFLPEPILPEGTIKANLMSEYQTNNGLFNYSVNAAGNNSGFVWNWRYSDKMAHSYKNKYDGYVYNSGFRERAVSGLLGINRSWGYSHLSLDYYHLTPGIVEGERDEATGRFLKPAIVNGEETEVVASDSDSKSYGKQMPYQQIYHYKAVLNNSIIVGEGNLKTIIGYQQNKRQEFEEIAEPDTYGLYFQLHTVNYDIRYTLPDIAGYKFVAGINGMYQRSLNKGSEFLIPEYNLFDIGAFALVSKNIGALDISGGLRIDRRYNKAKALFLNQQEEVVTPSTPDAEEKFHAFSRNFTGVSASLGLTYQFSDEWNTKLNVSHGFRAPNMSELASNGAHEGTIRYEKGNSELKAENSWQADWGLGYSSPLISGELSLFANRINNYIFSHKLLDTNGEDLLTDGYKTYQFVSGDARIMGGEISVDIHPVEQLHFQNSFSYVSSVQLNQPDSTKYLPFTPAPKLISDIRYDLIRHGKKLLNNTYISFGVESNLKQSKVYSAFRTERPTPAYTLFNASIGTDFVRKGKTIASLFFAVNNLTDKAYQNHLSRLKYADENPVTGRQGVYNMGRNFSLKLLIPLSF</sequence>
<keyword evidence="5" id="KW-0732">Signal</keyword>
<evidence type="ECO:0000256" key="4">
    <source>
        <dbReference type="ARBA" id="ARBA00022692"/>
    </source>
</evidence>
<organism evidence="14">
    <name type="scientific">uncultured Dysgonomonas sp</name>
    <dbReference type="NCBI Taxonomy" id="206096"/>
    <lineage>
        <taxon>Bacteria</taxon>
        <taxon>Pseudomonadati</taxon>
        <taxon>Bacteroidota</taxon>
        <taxon>Bacteroidia</taxon>
        <taxon>Bacteroidales</taxon>
        <taxon>Dysgonomonadaceae</taxon>
        <taxon>Dysgonomonas</taxon>
        <taxon>environmental samples</taxon>
    </lineage>
</organism>
<keyword evidence="4 10" id="KW-0812">Transmembrane</keyword>
<evidence type="ECO:0008006" key="15">
    <source>
        <dbReference type="Google" id="ProtNLM"/>
    </source>
</evidence>
<comment type="subcellular location">
    <subcellularLocation>
        <location evidence="1 10">Cell outer membrane</location>
        <topology evidence="1 10">Multi-pass membrane protein</topology>
    </subcellularLocation>
</comment>
<feature type="domain" description="TonB-dependent receptor-like beta-barrel" evidence="12">
    <location>
        <begin position="245"/>
        <end position="761"/>
    </location>
</feature>
<name>A0A212IW30_9BACT</name>
<dbReference type="PANTHER" id="PTHR30069:SF29">
    <property type="entry name" value="HEMOGLOBIN AND HEMOGLOBIN-HAPTOGLOBIN-BINDING PROTEIN 1-RELATED"/>
    <property type="match status" value="1"/>
</dbReference>
<dbReference type="InterPro" id="IPR008969">
    <property type="entry name" value="CarboxyPept-like_regulatory"/>
</dbReference>
<dbReference type="InterPro" id="IPR039426">
    <property type="entry name" value="TonB-dep_rcpt-like"/>
</dbReference>
<dbReference type="InterPro" id="IPR012910">
    <property type="entry name" value="Plug_dom"/>
</dbReference>
<keyword evidence="2 10" id="KW-0813">Transport</keyword>
<evidence type="ECO:0000256" key="8">
    <source>
        <dbReference type="ARBA" id="ARBA00023170"/>
    </source>
</evidence>
<evidence type="ECO:0000256" key="6">
    <source>
        <dbReference type="ARBA" id="ARBA00023077"/>
    </source>
</evidence>
<dbReference type="GO" id="GO:0015344">
    <property type="term" value="F:siderophore uptake transmembrane transporter activity"/>
    <property type="evidence" value="ECO:0007669"/>
    <property type="project" value="TreeGrafter"/>
</dbReference>
<evidence type="ECO:0000259" key="13">
    <source>
        <dbReference type="Pfam" id="PF07715"/>
    </source>
</evidence>
<dbReference type="InterPro" id="IPR037066">
    <property type="entry name" value="Plug_dom_sf"/>
</dbReference>
<dbReference type="InterPro" id="IPR036942">
    <property type="entry name" value="Beta-barrel_TonB_sf"/>
</dbReference>
<dbReference type="PROSITE" id="PS52016">
    <property type="entry name" value="TONB_DEPENDENT_REC_3"/>
    <property type="match status" value="1"/>
</dbReference>
<keyword evidence="8" id="KW-0675">Receptor</keyword>
<gene>
    <name evidence="14" type="ORF">KL86DYS2_10172</name>
</gene>
<evidence type="ECO:0000256" key="10">
    <source>
        <dbReference type="PROSITE-ProRule" id="PRU01360"/>
    </source>
</evidence>
<keyword evidence="9 10" id="KW-0998">Cell outer membrane</keyword>